<proteinExistence type="predicted"/>
<dbReference type="EMBL" id="VOPY01000001">
    <property type="protein sequence ID" value="TXC74381.1"/>
    <property type="molecule type" value="Genomic_DNA"/>
</dbReference>
<accession>A0A5C6UQB5</accession>
<dbReference type="AlphaFoldDB" id="A0A5C6UQB5"/>
<dbReference type="Proteomes" id="UP000321129">
    <property type="component" value="Unassembled WGS sequence"/>
</dbReference>
<feature type="chain" id="PRO_5022947860" description="Porin" evidence="1">
    <location>
        <begin position="18"/>
        <end position="225"/>
    </location>
</feature>
<evidence type="ECO:0000256" key="1">
    <source>
        <dbReference type="SAM" id="SignalP"/>
    </source>
</evidence>
<evidence type="ECO:0000313" key="2">
    <source>
        <dbReference type="EMBL" id="TXC74381.1"/>
    </source>
</evidence>
<organism evidence="2 3">
    <name type="scientific">Flavisphingopyxis soli</name>
    <dbReference type="NCBI Taxonomy" id="2601267"/>
    <lineage>
        <taxon>Bacteria</taxon>
        <taxon>Pseudomonadati</taxon>
        <taxon>Pseudomonadota</taxon>
        <taxon>Alphaproteobacteria</taxon>
        <taxon>Sphingomonadales</taxon>
        <taxon>Sphingopyxidaceae</taxon>
        <taxon>Flavisphingopyxis</taxon>
    </lineage>
</organism>
<protein>
    <recommendedName>
        <fullName evidence="4">Porin</fullName>
    </recommendedName>
</protein>
<feature type="signal peptide" evidence="1">
    <location>
        <begin position="1"/>
        <end position="17"/>
    </location>
</feature>
<keyword evidence="1" id="KW-0732">Signal</keyword>
<reference evidence="2 3" key="1">
    <citation type="submission" date="2019-08" db="EMBL/GenBank/DDBJ databases">
        <title>Sphingorhabdus soil sp. nov., isolated from arctic soil.</title>
        <authorList>
            <person name="Liu Y."/>
        </authorList>
    </citation>
    <scope>NUCLEOTIDE SEQUENCE [LARGE SCALE GENOMIC DNA]</scope>
    <source>
        <strain evidence="2 3">D-2Q-5-6</strain>
    </source>
</reference>
<gene>
    <name evidence="2" type="ORF">FSZ31_01345</name>
</gene>
<comment type="caution">
    <text evidence="2">The sequence shown here is derived from an EMBL/GenBank/DDBJ whole genome shotgun (WGS) entry which is preliminary data.</text>
</comment>
<evidence type="ECO:0000313" key="3">
    <source>
        <dbReference type="Proteomes" id="UP000321129"/>
    </source>
</evidence>
<name>A0A5C6UQB5_9SPHN</name>
<evidence type="ECO:0008006" key="4">
    <source>
        <dbReference type="Google" id="ProtNLM"/>
    </source>
</evidence>
<keyword evidence="3" id="KW-1185">Reference proteome</keyword>
<sequence>MATGAVVTLFASPALSAAVSLSDRTMDVAEMAGQFTPATGDPRLIERYARVSDATKRNFRFTPVVARSADGSRAITVVVRAPARSLGSTTAQNILPTERDKPLAIAPVAYNLGKSVGYTKFTIPDAGPGLDLATLPKARAPETTTSKSRFSTELKLGQDGAAVSSARTLNPDDAASVDVGAGYSLSRRLKVTAGVRYKQANDHLTPLADDRRDSQAVYVGTRFKF</sequence>
<dbReference type="OrthoDB" id="8479273at2"/>